<reference evidence="1 2" key="1">
    <citation type="submission" date="2018-05" db="EMBL/GenBank/DDBJ databases">
        <title>Salinimonas sp. HMF8227 Genome sequencing and assembly.</title>
        <authorList>
            <person name="Kang H."/>
            <person name="Kang J."/>
            <person name="Cha I."/>
            <person name="Kim H."/>
            <person name="Joh K."/>
        </authorList>
    </citation>
    <scope>NUCLEOTIDE SEQUENCE [LARGE SCALE GENOMIC DNA]</scope>
    <source>
        <strain evidence="1 2">HMF8227</strain>
    </source>
</reference>
<evidence type="ECO:0000313" key="1">
    <source>
        <dbReference type="EMBL" id="AWL12132.1"/>
    </source>
</evidence>
<evidence type="ECO:0000313" key="2">
    <source>
        <dbReference type="Proteomes" id="UP000245728"/>
    </source>
</evidence>
<name>A0A2S2E3P2_9ALTE</name>
<sequence>MRIQADVGTIDILGIFNTLVCFNVYNTRYCGFLFSVFIF</sequence>
<gene>
    <name evidence="1" type="ORF">HMF8227_01659</name>
</gene>
<organism evidence="1 2">
    <name type="scientific">Saliniradius amylolyticus</name>
    <dbReference type="NCBI Taxonomy" id="2183582"/>
    <lineage>
        <taxon>Bacteria</taxon>
        <taxon>Pseudomonadati</taxon>
        <taxon>Pseudomonadota</taxon>
        <taxon>Gammaproteobacteria</taxon>
        <taxon>Alteromonadales</taxon>
        <taxon>Alteromonadaceae</taxon>
        <taxon>Saliniradius</taxon>
    </lineage>
</organism>
<accession>A0A2S2E3P2</accession>
<protein>
    <submittedName>
        <fullName evidence="1">Uncharacterized protein</fullName>
    </submittedName>
</protein>
<keyword evidence="2" id="KW-1185">Reference proteome</keyword>
<dbReference type="EMBL" id="CP029347">
    <property type="protein sequence ID" value="AWL12132.1"/>
    <property type="molecule type" value="Genomic_DNA"/>
</dbReference>
<dbReference type="Proteomes" id="UP000245728">
    <property type="component" value="Chromosome"/>
</dbReference>
<dbReference type="KEGG" id="salh:HMF8227_01659"/>
<proteinExistence type="predicted"/>
<dbReference type="AlphaFoldDB" id="A0A2S2E3P2"/>